<dbReference type="EMBL" id="JBBWUH010000008">
    <property type="protein sequence ID" value="KAK8159344.1"/>
    <property type="molecule type" value="Genomic_DNA"/>
</dbReference>
<keyword evidence="1" id="KW-0175">Coiled coil</keyword>
<evidence type="ECO:0000313" key="4">
    <source>
        <dbReference type="Proteomes" id="UP001456524"/>
    </source>
</evidence>
<accession>A0ABR1XKI1</accession>
<feature type="coiled-coil region" evidence="1">
    <location>
        <begin position="135"/>
        <end position="169"/>
    </location>
</feature>
<proteinExistence type="predicted"/>
<comment type="caution">
    <text evidence="3">The sequence shown here is derived from an EMBL/GenBank/DDBJ whole genome shotgun (WGS) entry which is preliminary data.</text>
</comment>
<organism evidence="3 4">
    <name type="scientific">Phyllosticta citrichinensis</name>
    <dbReference type="NCBI Taxonomy" id="1130410"/>
    <lineage>
        <taxon>Eukaryota</taxon>
        <taxon>Fungi</taxon>
        <taxon>Dikarya</taxon>
        <taxon>Ascomycota</taxon>
        <taxon>Pezizomycotina</taxon>
        <taxon>Dothideomycetes</taxon>
        <taxon>Dothideomycetes incertae sedis</taxon>
        <taxon>Botryosphaeriales</taxon>
        <taxon>Phyllostictaceae</taxon>
        <taxon>Phyllosticta</taxon>
    </lineage>
</organism>
<feature type="region of interest" description="Disordered" evidence="2">
    <location>
        <begin position="20"/>
        <end position="53"/>
    </location>
</feature>
<sequence length="251" mass="28649">MASEGDGETMEELIEAIRKRSRDKAAKKRSLEEGFNNTEPTCSPATCSDWTSPTLRVKPRRHSITPRPFPGTRLQDQTEEFEIMAVTTANGLAQQMDIVEDSNESHLQFGMVKPEPESADEVVNHTNIMAQTPPVIDLGDKLNKVTSKIQRLEEKYKMLKKRHDQAAKRQRVLAKKIQQTRAAFCRKRDEEMQLQAQYDAQRKSDSAKEELLDYLTPTPDILSKIQGDFSITIENNNGKKWELAMTELKTE</sequence>
<keyword evidence="4" id="KW-1185">Reference proteome</keyword>
<evidence type="ECO:0000313" key="3">
    <source>
        <dbReference type="EMBL" id="KAK8159344.1"/>
    </source>
</evidence>
<protein>
    <submittedName>
        <fullName evidence="3">Uncharacterized protein</fullName>
    </submittedName>
</protein>
<gene>
    <name evidence="3" type="ORF">IWX90DRAFT_507627</name>
</gene>
<evidence type="ECO:0000256" key="2">
    <source>
        <dbReference type="SAM" id="MobiDB-lite"/>
    </source>
</evidence>
<name>A0ABR1XKI1_9PEZI</name>
<feature type="compositionally biased region" description="Polar residues" evidence="2">
    <location>
        <begin position="35"/>
        <end position="53"/>
    </location>
</feature>
<reference evidence="3 4" key="1">
    <citation type="journal article" date="2022" name="G3 (Bethesda)">
        <title>Enemy or ally: a genomic approach to elucidate the lifestyle of Phyllosticta citrichinaensis.</title>
        <authorList>
            <person name="Buijs V.A."/>
            <person name="Groenewald J.Z."/>
            <person name="Haridas S."/>
            <person name="LaButti K.M."/>
            <person name="Lipzen A."/>
            <person name="Martin F.M."/>
            <person name="Barry K."/>
            <person name="Grigoriev I.V."/>
            <person name="Crous P.W."/>
            <person name="Seidl M.F."/>
        </authorList>
    </citation>
    <scope>NUCLEOTIDE SEQUENCE [LARGE SCALE GENOMIC DNA]</scope>
    <source>
        <strain evidence="3 4">CBS 129764</strain>
    </source>
</reference>
<dbReference type="Proteomes" id="UP001456524">
    <property type="component" value="Unassembled WGS sequence"/>
</dbReference>
<evidence type="ECO:0000256" key="1">
    <source>
        <dbReference type="SAM" id="Coils"/>
    </source>
</evidence>